<dbReference type="EMBL" id="SDMP01000007">
    <property type="protein sequence ID" value="RYR45586.1"/>
    <property type="molecule type" value="Genomic_DNA"/>
</dbReference>
<reference evidence="2 3" key="1">
    <citation type="submission" date="2019-01" db="EMBL/GenBank/DDBJ databases">
        <title>Sequencing of cultivated peanut Arachis hypogaea provides insights into genome evolution and oil improvement.</title>
        <authorList>
            <person name="Chen X."/>
        </authorList>
    </citation>
    <scope>NUCLEOTIDE SEQUENCE [LARGE SCALE GENOMIC DNA]</scope>
    <source>
        <strain evidence="3">cv. Fuhuasheng</strain>
        <tissue evidence="2">Leaves</tissue>
    </source>
</reference>
<dbReference type="GO" id="GO:0009733">
    <property type="term" value="P:response to auxin"/>
    <property type="evidence" value="ECO:0007669"/>
    <property type="project" value="InterPro"/>
</dbReference>
<proteinExistence type="inferred from homology"/>
<evidence type="ECO:0000313" key="3">
    <source>
        <dbReference type="Proteomes" id="UP000289738"/>
    </source>
</evidence>
<dbReference type="Pfam" id="PF02519">
    <property type="entry name" value="Auxin_inducible"/>
    <property type="match status" value="1"/>
</dbReference>
<organism evidence="2 3">
    <name type="scientific">Arachis hypogaea</name>
    <name type="common">Peanut</name>
    <dbReference type="NCBI Taxonomy" id="3818"/>
    <lineage>
        <taxon>Eukaryota</taxon>
        <taxon>Viridiplantae</taxon>
        <taxon>Streptophyta</taxon>
        <taxon>Embryophyta</taxon>
        <taxon>Tracheophyta</taxon>
        <taxon>Spermatophyta</taxon>
        <taxon>Magnoliopsida</taxon>
        <taxon>eudicotyledons</taxon>
        <taxon>Gunneridae</taxon>
        <taxon>Pentapetalae</taxon>
        <taxon>rosids</taxon>
        <taxon>fabids</taxon>
        <taxon>Fabales</taxon>
        <taxon>Fabaceae</taxon>
        <taxon>Papilionoideae</taxon>
        <taxon>50 kb inversion clade</taxon>
        <taxon>dalbergioids sensu lato</taxon>
        <taxon>Dalbergieae</taxon>
        <taxon>Pterocarpus clade</taxon>
        <taxon>Arachis</taxon>
    </lineage>
</organism>
<gene>
    <name evidence="2" type="ORF">Ahy_A07g031415</name>
</gene>
<dbReference type="AlphaFoldDB" id="A0A445C3T2"/>
<dbReference type="Proteomes" id="UP000289738">
    <property type="component" value="Chromosome A07"/>
</dbReference>
<sequence>MGGKLCRDCVPVLVGKDGAFEKILVPIKLIHHPRIVELLDQSVKELGYPQRLLKISYDSKSFKLVIAMDCFVRSFMNI</sequence>
<comment type="caution">
    <text evidence="2">The sequence shown here is derived from an EMBL/GenBank/DDBJ whole genome shotgun (WGS) entry which is preliminary data.</text>
</comment>
<evidence type="ECO:0000256" key="1">
    <source>
        <dbReference type="ARBA" id="ARBA00006974"/>
    </source>
</evidence>
<comment type="similarity">
    <text evidence="1">Belongs to the ARG7 family.</text>
</comment>
<keyword evidence="3" id="KW-1185">Reference proteome</keyword>
<name>A0A445C3T2_ARAHY</name>
<dbReference type="InterPro" id="IPR003676">
    <property type="entry name" value="SAUR_fam"/>
</dbReference>
<accession>A0A445C3T2</accession>
<protein>
    <submittedName>
        <fullName evidence="2">Uncharacterized protein</fullName>
    </submittedName>
</protein>
<evidence type="ECO:0000313" key="2">
    <source>
        <dbReference type="EMBL" id="RYR45586.1"/>
    </source>
</evidence>